<protein>
    <submittedName>
        <fullName evidence="1">Uncharacterized protein</fullName>
    </submittedName>
</protein>
<reference evidence="1" key="1">
    <citation type="journal article" date="2020" name="Stud. Mycol.">
        <title>101 Dothideomycetes genomes: a test case for predicting lifestyles and emergence of pathogens.</title>
        <authorList>
            <person name="Haridas S."/>
            <person name="Albert R."/>
            <person name="Binder M."/>
            <person name="Bloem J."/>
            <person name="Labutti K."/>
            <person name="Salamov A."/>
            <person name="Andreopoulos B."/>
            <person name="Baker S."/>
            <person name="Barry K."/>
            <person name="Bills G."/>
            <person name="Bluhm B."/>
            <person name="Cannon C."/>
            <person name="Castanera R."/>
            <person name="Culley D."/>
            <person name="Daum C."/>
            <person name="Ezra D."/>
            <person name="Gonzalez J."/>
            <person name="Henrissat B."/>
            <person name="Kuo A."/>
            <person name="Liang C."/>
            <person name="Lipzen A."/>
            <person name="Lutzoni F."/>
            <person name="Magnuson J."/>
            <person name="Mondo S."/>
            <person name="Nolan M."/>
            <person name="Ohm R."/>
            <person name="Pangilinan J."/>
            <person name="Park H.-J."/>
            <person name="Ramirez L."/>
            <person name="Alfaro M."/>
            <person name="Sun H."/>
            <person name="Tritt A."/>
            <person name="Yoshinaga Y."/>
            <person name="Zwiers L.-H."/>
            <person name="Turgeon B."/>
            <person name="Goodwin S."/>
            <person name="Spatafora J."/>
            <person name="Crous P."/>
            <person name="Grigoriev I."/>
        </authorList>
    </citation>
    <scope>NUCLEOTIDE SEQUENCE</scope>
    <source>
        <strain evidence="1">CBS 473.64</strain>
    </source>
</reference>
<dbReference type="AlphaFoldDB" id="A0A6A6SAH6"/>
<gene>
    <name evidence="1" type="ORF">P280DRAFT_179859</name>
</gene>
<name>A0A6A6SAH6_9PLEO</name>
<accession>A0A6A6SAH6</accession>
<sequence>MSVQWLWHKGRKDFVTFARAQSPNCFQMPIPASHSVVVLPTMQVILHGLTPGQTSVHSKSRHTAWAQPSLDFFGIMYVPLPAFQCVAAIQLSKRGSEGCL</sequence>
<evidence type="ECO:0000313" key="1">
    <source>
        <dbReference type="EMBL" id="KAF2644779.1"/>
    </source>
</evidence>
<organism evidence="1 2">
    <name type="scientific">Massarina eburnea CBS 473.64</name>
    <dbReference type="NCBI Taxonomy" id="1395130"/>
    <lineage>
        <taxon>Eukaryota</taxon>
        <taxon>Fungi</taxon>
        <taxon>Dikarya</taxon>
        <taxon>Ascomycota</taxon>
        <taxon>Pezizomycotina</taxon>
        <taxon>Dothideomycetes</taxon>
        <taxon>Pleosporomycetidae</taxon>
        <taxon>Pleosporales</taxon>
        <taxon>Massarineae</taxon>
        <taxon>Massarinaceae</taxon>
        <taxon>Massarina</taxon>
    </lineage>
</organism>
<keyword evidence="2" id="KW-1185">Reference proteome</keyword>
<dbReference type="EMBL" id="MU006778">
    <property type="protein sequence ID" value="KAF2644779.1"/>
    <property type="molecule type" value="Genomic_DNA"/>
</dbReference>
<proteinExistence type="predicted"/>
<dbReference type="Proteomes" id="UP000799753">
    <property type="component" value="Unassembled WGS sequence"/>
</dbReference>
<evidence type="ECO:0000313" key="2">
    <source>
        <dbReference type="Proteomes" id="UP000799753"/>
    </source>
</evidence>